<sequence>MKKLILKFLILLILSFNLIGAAIPITSNVFKEGIYNLSDFEAILKDKIYKVQNVSTDKSSYIIIFDSNLKTLQSIMLDPHSIKYDVTPLKSSYKVVIAGDGEIYFS</sequence>
<proteinExistence type="predicted"/>
<organism evidence="1 2">
    <name type="scientific">Clostridium cibarium</name>
    <dbReference type="NCBI Taxonomy" id="2762247"/>
    <lineage>
        <taxon>Bacteria</taxon>
        <taxon>Bacillati</taxon>
        <taxon>Bacillota</taxon>
        <taxon>Clostridia</taxon>
        <taxon>Eubacteriales</taxon>
        <taxon>Clostridiaceae</taxon>
        <taxon>Clostridium</taxon>
    </lineage>
</organism>
<keyword evidence="2" id="KW-1185">Reference proteome</keyword>
<evidence type="ECO:0000313" key="1">
    <source>
        <dbReference type="EMBL" id="MBD7911449.1"/>
    </source>
</evidence>
<dbReference type="RefSeq" id="WP_191768310.1">
    <property type="nucleotide sequence ID" value="NZ_JACSRA010000011.1"/>
</dbReference>
<name>A0ABR8PTG2_9CLOT</name>
<evidence type="ECO:0000313" key="2">
    <source>
        <dbReference type="Proteomes" id="UP000627781"/>
    </source>
</evidence>
<reference evidence="1 2" key="1">
    <citation type="submission" date="2020-08" db="EMBL/GenBank/DDBJ databases">
        <title>A Genomic Blueprint of the Chicken Gut Microbiome.</title>
        <authorList>
            <person name="Gilroy R."/>
            <person name="Ravi A."/>
            <person name="Getino M."/>
            <person name="Pursley I."/>
            <person name="Horton D.L."/>
            <person name="Alikhan N.-F."/>
            <person name="Baker D."/>
            <person name="Gharbi K."/>
            <person name="Hall N."/>
            <person name="Watson M."/>
            <person name="Adriaenssens E.M."/>
            <person name="Foster-Nyarko E."/>
            <person name="Jarju S."/>
            <person name="Secka A."/>
            <person name="Antonio M."/>
            <person name="Oren A."/>
            <person name="Chaudhuri R."/>
            <person name="La Ragione R.M."/>
            <person name="Hildebrand F."/>
            <person name="Pallen M.J."/>
        </authorList>
    </citation>
    <scope>NUCLEOTIDE SEQUENCE [LARGE SCALE GENOMIC DNA]</scope>
    <source>
        <strain evidence="1 2">Sa3CVN1</strain>
    </source>
</reference>
<protein>
    <submittedName>
        <fullName evidence="1">Uncharacterized protein</fullName>
    </submittedName>
</protein>
<comment type="caution">
    <text evidence="1">The sequence shown here is derived from an EMBL/GenBank/DDBJ whole genome shotgun (WGS) entry which is preliminary data.</text>
</comment>
<dbReference type="Proteomes" id="UP000627781">
    <property type="component" value="Unassembled WGS sequence"/>
</dbReference>
<dbReference type="EMBL" id="JACSRA010000011">
    <property type="protein sequence ID" value="MBD7911449.1"/>
    <property type="molecule type" value="Genomic_DNA"/>
</dbReference>
<accession>A0ABR8PTG2</accession>
<gene>
    <name evidence="1" type="ORF">H9661_08780</name>
</gene>